<keyword evidence="3 8" id="KW-0813">Transport</keyword>
<dbReference type="Proteomes" id="UP000320672">
    <property type="component" value="Chromosome"/>
</dbReference>
<dbReference type="AlphaFoldDB" id="A0A517MGV0"/>
<evidence type="ECO:0000256" key="7">
    <source>
        <dbReference type="ARBA" id="ARBA00023177"/>
    </source>
</evidence>
<evidence type="ECO:0000256" key="6">
    <source>
        <dbReference type="ARBA" id="ARBA00023136"/>
    </source>
</evidence>
<sequence length="521" mass="54655">MWNLLTRSMEPSTNCGGSGIRFPWLPMVLLIGVLAVGIVTTARASGQDATPETVDEQVVAEAEVEVVAEDAAGDEVVETEEVEEVGAVDLGVGYALDNAILFFCAILVLAMQAGFAMVEIGLNAAKNAINVLAKNFMDLSLGAMLFFFVGFGLMYPGSYERDPELPEISPYVAFGGSGIYETVDPERTFSPQVDWFFQAVFAATAATIVSGAVAGRMKFTAYLVYSVLLTGFIYPISGYWKWGGGWLTQFGEFVDGGWTMGFQDFAGSAVVHAVGGFAGLAGAIFLGPRLGRYTSSGKSVAMPGHNVAFAAIGVFVLWVGWYGFNPGSQLAFQGTSDIDATVFIAVNTTLAAAAGAIVAMFVSWVLFAKPDLTMGLNGALGGLVGITACCDAFSNYWAIVIGAVAGALVVGGVLALDKLKIDDPVGAFPVHGLCGVWGCMALGILPNAHLESESTSLWIQFVGTASICAWSFVTMSIIFGVLKMAGMLRVNPEEEQAGLDISEHGMYAYPQDSAPGGAVSN</sequence>
<comment type="similarity">
    <text evidence="2 8">Belongs to the ammonia transporter channel (TC 1.A.11.2) family.</text>
</comment>
<dbReference type="InterPro" id="IPR001905">
    <property type="entry name" value="Ammonium_transpt"/>
</dbReference>
<dbReference type="EMBL" id="CP036262">
    <property type="protein sequence ID" value="QDS94118.1"/>
    <property type="molecule type" value="Genomic_DNA"/>
</dbReference>
<dbReference type="KEGG" id="rml:FF011L_28960"/>
<dbReference type="PROSITE" id="PS01219">
    <property type="entry name" value="AMMONIUM_TRANSP"/>
    <property type="match status" value="1"/>
</dbReference>
<keyword evidence="4 8" id="KW-0812">Transmembrane</keyword>
<reference evidence="10 11" key="1">
    <citation type="submission" date="2019-02" db="EMBL/GenBank/DDBJ databases">
        <title>Deep-cultivation of Planctomycetes and their phenomic and genomic characterization uncovers novel biology.</title>
        <authorList>
            <person name="Wiegand S."/>
            <person name="Jogler M."/>
            <person name="Boedeker C."/>
            <person name="Pinto D."/>
            <person name="Vollmers J."/>
            <person name="Rivas-Marin E."/>
            <person name="Kohn T."/>
            <person name="Peeters S.H."/>
            <person name="Heuer A."/>
            <person name="Rast P."/>
            <person name="Oberbeckmann S."/>
            <person name="Bunk B."/>
            <person name="Jeske O."/>
            <person name="Meyerdierks A."/>
            <person name="Storesund J.E."/>
            <person name="Kallscheuer N."/>
            <person name="Luecker S."/>
            <person name="Lage O.M."/>
            <person name="Pohl T."/>
            <person name="Merkel B.J."/>
            <person name="Hornburger P."/>
            <person name="Mueller R.-W."/>
            <person name="Bruemmer F."/>
            <person name="Labrenz M."/>
            <person name="Spormann A.M."/>
            <person name="Op den Camp H."/>
            <person name="Overmann J."/>
            <person name="Amann R."/>
            <person name="Jetten M.S.M."/>
            <person name="Mascher T."/>
            <person name="Medema M.H."/>
            <person name="Devos D.P."/>
            <person name="Kaster A.-K."/>
            <person name="Ovreas L."/>
            <person name="Rohde M."/>
            <person name="Galperin M.Y."/>
            <person name="Jogler C."/>
        </authorList>
    </citation>
    <scope>NUCLEOTIDE SEQUENCE [LARGE SCALE GENOMIC DNA]</scope>
    <source>
        <strain evidence="10 11">FF011L</strain>
    </source>
</reference>
<dbReference type="NCBIfam" id="TIGR00836">
    <property type="entry name" value="amt"/>
    <property type="match status" value="1"/>
</dbReference>
<keyword evidence="5 8" id="KW-1133">Transmembrane helix</keyword>
<evidence type="ECO:0000259" key="9">
    <source>
        <dbReference type="Pfam" id="PF00909"/>
    </source>
</evidence>
<dbReference type="InterPro" id="IPR002229">
    <property type="entry name" value="RhesusRHD"/>
</dbReference>
<evidence type="ECO:0000313" key="10">
    <source>
        <dbReference type="EMBL" id="QDS94118.1"/>
    </source>
</evidence>
<feature type="transmembrane region" description="Helical" evidence="8">
    <location>
        <begin position="265"/>
        <end position="286"/>
    </location>
</feature>
<dbReference type="InterPro" id="IPR024041">
    <property type="entry name" value="NH4_transpt_AmtB-like_dom"/>
</dbReference>
<dbReference type="InterPro" id="IPR029020">
    <property type="entry name" value="Ammonium/urea_transptr"/>
</dbReference>
<dbReference type="SUPFAM" id="SSF111352">
    <property type="entry name" value="Ammonium transporter"/>
    <property type="match status" value="1"/>
</dbReference>
<proteinExistence type="inferred from homology"/>
<evidence type="ECO:0000256" key="2">
    <source>
        <dbReference type="ARBA" id="ARBA00005887"/>
    </source>
</evidence>
<feature type="transmembrane region" description="Helical" evidence="8">
    <location>
        <begin position="99"/>
        <end position="124"/>
    </location>
</feature>
<feature type="transmembrane region" description="Helical" evidence="8">
    <location>
        <begin position="307"/>
        <end position="324"/>
    </location>
</feature>
<gene>
    <name evidence="10" type="primary">nrgA_1</name>
    <name evidence="10" type="ORF">FF011L_28960</name>
</gene>
<evidence type="ECO:0000256" key="4">
    <source>
        <dbReference type="ARBA" id="ARBA00022692"/>
    </source>
</evidence>
<evidence type="ECO:0000256" key="5">
    <source>
        <dbReference type="ARBA" id="ARBA00022989"/>
    </source>
</evidence>
<feature type="transmembrane region" description="Helical" evidence="8">
    <location>
        <begin position="457"/>
        <end position="482"/>
    </location>
</feature>
<dbReference type="GO" id="GO:0097272">
    <property type="term" value="P:ammonium homeostasis"/>
    <property type="evidence" value="ECO:0007669"/>
    <property type="project" value="TreeGrafter"/>
</dbReference>
<name>A0A517MGV0_9BACT</name>
<evidence type="ECO:0000256" key="8">
    <source>
        <dbReference type="RuleBase" id="RU362002"/>
    </source>
</evidence>
<dbReference type="PANTHER" id="PTHR11730">
    <property type="entry name" value="AMMONIUM TRANSPORTER"/>
    <property type="match status" value="1"/>
</dbReference>
<feature type="domain" description="Ammonium transporter AmtB-like" evidence="9">
    <location>
        <begin position="100"/>
        <end position="509"/>
    </location>
</feature>
<accession>A0A517MGV0</accession>
<keyword evidence="6 8" id="KW-0472">Membrane</keyword>
<dbReference type="PRINTS" id="PR00342">
    <property type="entry name" value="RHESUSRHD"/>
</dbReference>
<feature type="transmembrane region" description="Helical" evidence="8">
    <location>
        <begin position="195"/>
        <end position="215"/>
    </location>
</feature>
<feature type="transmembrane region" description="Helical" evidence="8">
    <location>
        <begin position="344"/>
        <end position="367"/>
    </location>
</feature>
<dbReference type="GO" id="GO:0008519">
    <property type="term" value="F:ammonium channel activity"/>
    <property type="evidence" value="ECO:0007669"/>
    <property type="project" value="InterPro"/>
</dbReference>
<keyword evidence="7 8" id="KW-0924">Ammonia transport</keyword>
<protein>
    <recommendedName>
        <fullName evidence="8">Ammonium transporter</fullName>
    </recommendedName>
</protein>
<dbReference type="Gene3D" id="1.10.3430.10">
    <property type="entry name" value="Ammonium transporter AmtB like domains"/>
    <property type="match status" value="1"/>
</dbReference>
<feature type="transmembrane region" description="Helical" evidence="8">
    <location>
        <begin position="136"/>
        <end position="155"/>
    </location>
</feature>
<feature type="transmembrane region" description="Helical" evidence="8">
    <location>
        <begin position="222"/>
        <end position="240"/>
    </location>
</feature>
<organism evidence="10 11">
    <name type="scientific">Roseimaritima multifibrata</name>
    <dbReference type="NCBI Taxonomy" id="1930274"/>
    <lineage>
        <taxon>Bacteria</taxon>
        <taxon>Pseudomonadati</taxon>
        <taxon>Planctomycetota</taxon>
        <taxon>Planctomycetia</taxon>
        <taxon>Pirellulales</taxon>
        <taxon>Pirellulaceae</taxon>
        <taxon>Roseimaritima</taxon>
    </lineage>
</organism>
<evidence type="ECO:0000313" key="11">
    <source>
        <dbReference type="Proteomes" id="UP000320672"/>
    </source>
</evidence>
<feature type="transmembrane region" description="Helical" evidence="8">
    <location>
        <begin position="396"/>
        <end position="416"/>
    </location>
</feature>
<dbReference type="InterPro" id="IPR018047">
    <property type="entry name" value="Ammonium_transpt_CS"/>
</dbReference>
<dbReference type="PANTHER" id="PTHR11730:SF62">
    <property type="entry name" value="AMMONIUM TRANSPORTER SLL1017-RELATED"/>
    <property type="match status" value="1"/>
</dbReference>
<dbReference type="Pfam" id="PF00909">
    <property type="entry name" value="Ammonium_transp"/>
    <property type="match status" value="1"/>
</dbReference>
<evidence type="ECO:0000256" key="1">
    <source>
        <dbReference type="ARBA" id="ARBA00004141"/>
    </source>
</evidence>
<comment type="subcellular location">
    <subcellularLocation>
        <location evidence="8">Cell membrane</location>
        <topology evidence="8">Multi-pass membrane protein</topology>
    </subcellularLocation>
    <subcellularLocation>
        <location evidence="1">Membrane</location>
        <topology evidence="1">Multi-pass membrane protein</topology>
    </subcellularLocation>
</comment>
<evidence type="ECO:0000256" key="3">
    <source>
        <dbReference type="ARBA" id="ARBA00022448"/>
    </source>
</evidence>
<keyword evidence="11" id="KW-1185">Reference proteome</keyword>
<dbReference type="GO" id="GO:0005886">
    <property type="term" value="C:plasma membrane"/>
    <property type="evidence" value="ECO:0007669"/>
    <property type="project" value="UniProtKB-SubCell"/>
</dbReference>
<feature type="transmembrane region" description="Helical" evidence="8">
    <location>
        <begin position="428"/>
        <end position="445"/>
    </location>
</feature>